<keyword evidence="2" id="KW-1185">Reference proteome</keyword>
<proteinExistence type="predicted"/>
<dbReference type="Pfam" id="PF12277">
    <property type="entry name" value="DUF3618"/>
    <property type="match status" value="1"/>
</dbReference>
<reference evidence="1" key="1">
    <citation type="journal article" date="2021" name="Front. Microbiol.">
        <title>Comprehensive Comparative Genomics and Phenotyping of Methylobacterium Species.</title>
        <authorList>
            <person name="Alessa O."/>
            <person name="Ogura Y."/>
            <person name="Fujitani Y."/>
            <person name="Takami H."/>
            <person name="Hayashi T."/>
            <person name="Sahin N."/>
            <person name="Tani A."/>
        </authorList>
    </citation>
    <scope>NUCLEOTIDE SEQUENCE</scope>
    <source>
        <strain evidence="1">DSM 17168</strain>
    </source>
</reference>
<protein>
    <recommendedName>
        <fullName evidence="3">DUF3618 domain-containing protein</fullName>
    </recommendedName>
</protein>
<dbReference type="Proteomes" id="UP001055153">
    <property type="component" value="Unassembled WGS sequence"/>
</dbReference>
<accession>A0ABQ4S4X7</accession>
<organism evidence="1 2">
    <name type="scientific">Methylobacterium isbiliense</name>
    <dbReference type="NCBI Taxonomy" id="315478"/>
    <lineage>
        <taxon>Bacteria</taxon>
        <taxon>Pseudomonadati</taxon>
        <taxon>Pseudomonadota</taxon>
        <taxon>Alphaproteobacteria</taxon>
        <taxon>Hyphomicrobiales</taxon>
        <taxon>Methylobacteriaceae</taxon>
        <taxon>Methylobacterium</taxon>
    </lineage>
</organism>
<name>A0ABQ4S4X7_9HYPH</name>
<dbReference type="InterPro" id="IPR022062">
    <property type="entry name" value="DUF3618"/>
</dbReference>
<gene>
    <name evidence="1" type="ORF">GMJLKIPL_0088</name>
</gene>
<sequence length="109" mass="11566">MTGSPEEMEHEVEATRARLDRTLDTLQARLTLSGLAEDLIGTQAPAQAAGVTARRLLQTIRENGVPAALIGAGLGYLLYDAVRQEAERRRLRVVRAGSASGTPEAGRGA</sequence>
<evidence type="ECO:0000313" key="2">
    <source>
        <dbReference type="Proteomes" id="UP001055153"/>
    </source>
</evidence>
<reference evidence="1" key="2">
    <citation type="submission" date="2021-08" db="EMBL/GenBank/DDBJ databases">
        <authorList>
            <person name="Tani A."/>
            <person name="Ola A."/>
            <person name="Ogura Y."/>
            <person name="Katsura K."/>
            <person name="Hayashi T."/>
        </authorList>
    </citation>
    <scope>NUCLEOTIDE SEQUENCE</scope>
    <source>
        <strain evidence="1">DSM 17168</strain>
    </source>
</reference>
<comment type="caution">
    <text evidence="1">The sequence shown here is derived from an EMBL/GenBank/DDBJ whole genome shotgun (WGS) entry which is preliminary data.</text>
</comment>
<dbReference type="EMBL" id="BPQQ01000002">
    <property type="protein sequence ID" value="GJD98181.1"/>
    <property type="molecule type" value="Genomic_DNA"/>
</dbReference>
<evidence type="ECO:0008006" key="3">
    <source>
        <dbReference type="Google" id="ProtNLM"/>
    </source>
</evidence>
<evidence type="ECO:0000313" key="1">
    <source>
        <dbReference type="EMBL" id="GJD98181.1"/>
    </source>
</evidence>
<dbReference type="RefSeq" id="WP_238233140.1">
    <property type="nucleotide sequence ID" value="NZ_BPQQ01000002.1"/>
</dbReference>